<proteinExistence type="predicted"/>
<dbReference type="EMBL" id="LRRQ01000099">
    <property type="protein sequence ID" value="OAM89358.1"/>
    <property type="molecule type" value="Genomic_DNA"/>
</dbReference>
<dbReference type="InterPro" id="IPR012340">
    <property type="entry name" value="NA-bd_OB-fold"/>
</dbReference>
<name>A0A178IHX5_9BACT</name>
<evidence type="ECO:0000313" key="2">
    <source>
        <dbReference type="Proteomes" id="UP000078486"/>
    </source>
</evidence>
<dbReference type="STRING" id="1184151.AW736_13990"/>
<dbReference type="AlphaFoldDB" id="A0A178IHX5"/>
<sequence>MPAQPLDTEAIVVSRRPPSDSFQVLTLLSAEHGMLTALQRVAQKSAASAPVLDLFDEAAFVLESSNQGRTWFIKEARLLARHPGIGRDYETLRHASDFAAILARNHIPEETRGSVHALLREALVAFAGAGRPDIVYLKCLYRLARDEGYPVRQQWFPALPAADREAVAAILNQPVSGQTAAPAAVARYRDRLEAYLRLHTDILLDLYAAARFDRVVTKV</sequence>
<evidence type="ECO:0000313" key="1">
    <source>
        <dbReference type="EMBL" id="OAM89358.1"/>
    </source>
</evidence>
<reference evidence="1 2" key="1">
    <citation type="submission" date="2016-01" db="EMBL/GenBank/DDBJ databases">
        <title>High potential of lignocellulose degradation of a new Verrucomicrobia species.</title>
        <authorList>
            <person name="Wang Y."/>
            <person name="Shi Y."/>
            <person name="Qiu Z."/>
            <person name="Liu S."/>
            <person name="Yang H."/>
        </authorList>
    </citation>
    <scope>NUCLEOTIDE SEQUENCE [LARGE SCALE GENOMIC DNA]</scope>
    <source>
        <strain evidence="1 2">TSB47</strain>
    </source>
</reference>
<dbReference type="Gene3D" id="2.40.50.140">
    <property type="entry name" value="Nucleic acid-binding proteins"/>
    <property type="match status" value="1"/>
</dbReference>
<dbReference type="Proteomes" id="UP000078486">
    <property type="component" value="Unassembled WGS sequence"/>
</dbReference>
<dbReference type="OrthoDB" id="190348at2"/>
<keyword evidence="2" id="KW-1185">Reference proteome</keyword>
<gene>
    <name evidence="1" type="ORF">AW736_13990</name>
</gene>
<dbReference type="RefSeq" id="WP_068770807.1">
    <property type="nucleotide sequence ID" value="NZ_CP109796.1"/>
</dbReference>
<organism evidence="1 2">
    <name type="scientific">Termitidicoccus mucosus</name>
    <dbReference type="NCBI Taxonomy" id="1184151"/>
    <lineage>
        <taxon>Bacteria</taxon>
        <taxon>Pseudomonadati</taxon>
        <taxon>Verrucomicrobiota</taxon>
        <taxon>Opitutia</taxon>
        <taxon>Opitutales</taxon>
        <taxon>Opitutaceae</taxon>
        <taxon>Termitidicoccus</taxon>
    </lineage>
</organism>
<accession>A0A178IHX5</accession>
<protein>
    <submittedName>
        <fullName evidence="1">Uncharacterized protein</fullName>
    </submittedName>
</protein>
<comment type="caution">
    <text evidence="1">The sequence shown here is derived from an EMBL/GenBank/DDBJ whole genome shotgun (WGS) entry which is preliminary data.</text>
</comment>